<evidence type="ECO:0000313" key="1">
    <source>
        <dbReference type="EMBL" id="MPN16415.1"/>
    </source>
</evidence>
<dbReference type="AlphaFoldDB" id="A0A645FPS2"/>
<organism evidence="1">
    <name type="scientific">bioreactor metagenome</name>
    <dbReference type="NCBI Taxonomy" id="1076179"/>
    <lineage>
        <taxon>unclassified sequences</taxon>
        <taxon>metagenomes</taxon>
        <taxon>ecological metagenomes</taxon>
    </lineage>
</organism>
<comment type="caution">
    <text evidence="1">The sequence shown here is derived from an EMBL/GenBank/DDBJ whole genome shotgun (WGS) entry which is preliminary data.</text>
</comment>
<gene>
    <name evidence="1" type="ORF">SDC9_163755</name>
</gene>
<protein>
    <submittedName>
        <fullName evidence="1">Uncharacterized protein</fullName>
    </submittedName>
</protein>
<dbReference type="EMBL" id="VSSQ01063363">
    <property type="protein sequence ID" value="MPN16415.1"/>
    <property type="molecule type" value="Genomic_DNA"/>
</dbReference>
<name>A0A645FPS2_9ZZZZ</name>
<sequence>MVETPCEGCLIAVYCTYDVSGRCLRRELEGGSKDEAKTL</sequence>
<reference evidence="1" key="1">
    <citation type="submission" date="2019-08" db="EMBL/GenBank/DDBJ databases">
        <authorList>
            <person name="Kucharzyk K."/>
            <person name="Murdoch R.W."/>
            <person name="Higgins S."/>
            <person name="Loffler F."/>
        </authorList>
    </citation>
    <scope>NUCLEOTIDE SEQUENCE</scope>
</reference>
<accession>A0A645FPS2</accession>
<proteinExistence type="predicted"/>